<dbReference type="eggNOG" id="COG3315">
    <property type="taxonomic scope" value="Bacteria"/>
</dbReference>
<evidence type="ECO:0000313" key="1">
    <source>
        <dbReference type="EMBL" id="ADP78960.1"/>
    </source>
</evidence>
<dbReference type="KEGG" id="fri:FraEuI1c_0882"/>
<gene>
    <name evidence="1" type="ordered locus">FraEuI1c_0882</name>
</gene>
<name>E3IWB8_PSEI1</name>
<keyword evidence="2" id="KW-1185">Reference proteome</keyword>
<dbReference type="STRING" id="298654.FraEuI1c_0882"/>
<dbReference type="Pfam" id="PF04672">
    <property type="entry name" value="Methyltransf_19"/>
    <property type="match status" value="1"/>
</dbReference>
<evidence type="ECO:0008006" key="3">
    <source>
        <dbReference type="Google" id="ProtNLM"/>
    </source>
</evidence>
<proteinExistence type="predicted"/>
<dbReference type="HOGENOM" id="CLU_067079_1_0_11"/>
<dbReference type="Proteomes" id="UP000002484">
    <property type="component" value="Chromosome"/>
</dbReference>
<dbReference type="SUPFAM" id="SSF53335">
    <property type="entry name" value="S-adenosyl-L-methionine-dependent methyltransferases"/>
    <property type="match status" value="1"/>
</dbReference>
<dbReference type="InParanoid" id="E3IWB8"/>
<dbReference type="RefSeq" id="WP_013422081.1">
    <property type="nucleotide sequence ID" value="NC_014666.1"/>
</dbReference>
<dbReference type="Gene3D" id="3.40.50.150">
    <property type="entry name" value="Vaccinia Virus protein VP39"/>
    <property type="match status" value="1"/>
</dbReference>
<dbReference type="OrthoDB" id="4134439at2"/>
<evidence type="ECO:0000313" key="2">
    <source>
        <dbReference type="Proteomes" id="UP000002484"/>
    </source>
</evidence>
<dbReference type="InterPro" id="IPR029063">
    <property type="entry name" value="SAM-dependent_MTases_sf"/>
</dbReference>
<dbReference type="InterPro" id="IPR006764">
    <property type="entry name" value="SAM_dep_MeTrfase_SAV2177_type"/>
</dbReference>
<sequence length="288" mass="30361">MPSVDPDDRLPWQASEFMFGLGGLDVGRAQSARIFNYLLGGKDNFPVDREVGDSALSVFPSLGVLAWESQAFMRRAVAYLARAGFRQFLEIGVGLPVRRNLHDVAQRINPAATVVYVDHDPMVVLHARALLTCRPPGWTGVAQGDLRDPSGILAQPALACFAPDEPVVLSLIGVLPFLADAHDPYGVVATLLAGLPAGSAVMLTHLTGDQAPEPVGQLVGVYEAAGIPVQARSRAEVAGFLGGLELLGPGLVSCQRWHPAPADLAELTDLVASPTDGEVSCYGVVARA</sequence>
<reference evidence="1 2" key="1">
    <citation type="submission" date="2010-10" db="EMBL/GenBank/DDBJ databases">
        <title>Complete sequence of Frankia sp. EuI1c.</title>
        <authorList>
            <consortium name="US DOE Joint Genome Institute"/>
            <person name="Lucas S."/>
            <person name="Copeland A."/>
            <person name="Lapidus A."/>
            <person name="Cheng J.-F."/>
            <person name="Bruce D."/>
            <person name="Goodwin L."/>
            <person name="Pitluck S."/>
            <person name="Chertkov O."/>
            <person name="Detter J.C."/>
            <person name="Han C."/>
            <person name="Tapia R."/>
            <person name="Land M."/>
            <person name="Hauser L."/>
            <person name="Jeffries C."/>
            <person name="Kyrpides N."/>
            <person name="Ivanova N."/>
            <person name="Mikhailova N."/>
            <person name="Beauchemin N."/>
            <person name="Sen A."/>
            <person name="Sur S.A."/>
            <person name="Gtari M."/>
            <person name="Wall L."/>
            <person name="Tisa L."/>
            <person name="Woyke T."/>
        </authorList>
    </citation>
    <scope>NUCLEOTIDE SEQUENCE [LARGE SCALE GENOMIC DNA]</scope>
    <source>
        <strain evidence="2">DSM 45817 / CECT 9037 / EuI1c</strain>
    </source>
</reference>
<dbReference type="PIRSF" id="PIRSF017393">
    <property type="entry name" value="MTase_SAV2177"/>
    <property type="match status" value="1"/>
</dbReference>
<protein>
    <recommendedName>
        <fullName evidence="3">S-adenosyl methyltransferase</fullName>
    </recommendedName>
</protein>
<dbReference type="EMBL" id="CP002299">
    <property type="protein sequence ID" value="ADP78960.1"/>
    <property type="molecule type" value="Genomic_DNA"/>
</dbReference>
<dbReference type="AlphaFoldDB" id="E3IWB8"/>
<accession>E3IWB8</accession>
<organism evidence="1 2">
    <name type="scientific">Pseudofrankia inefficax (strain DSM 45817 / CECT 9037 / DDB 130130 / EuI1c)</name>
    <name type="common">Frankia inefficax</name>
    <dbReference type="NCBI Taxonomy" id="298654"/>
    <lineage>
        <taxon>Bacteria</taxon>
        <taxon>Bacillati</taxon>
        <taxon>Actinomycetota</taxon>
        <taxon>Actinomycetes</taxon>
        <taxon>Frankiales</taxon>
        <taxon>Frankiaceae</taxon>
        <taxon>Pseudofrankia</taxon>
    </lineage>
</organism>